<evidence type="ECO:0000313" key="11">
    <source>
        <dbReference type="EMBL" id="MEC3886865.1"/>
    </source>
</evidence>
<dbReference type="InterPro" id="IPR011335">
    <property type="entry name" value="Restrct_endonuc-II-like"/>
</dbReference>
<accession>A0AAJ3CD88</accession>
<dbReference type="InterPro" id="IPR050534">
    <property type="entry name" value="Coronavir_polyprotein_1ab"/>
</dbReference>
<evidence type="ECO:0000256" key="6">
    <source>
        <dbReference type="SAM" id="Coils"/>
    </source>
</evidence>
<dbReference type="SUPFAM" id="SSF52540">
    <property type="entry name" value="P-loop containing nucleoside triphosphate hydrolases"/>
    <property type="match status" value="1"/>
</dbReference>
<proteinExistence type="inferred from homology"/>
<feature type="region of interest" description="Disordered" evidence="7">
    <location>
        <begin position="1591"/>
        <end position="1623"/>
    </location>
</feature>
<feature type="domain" description="DNA2/NAM7 helicase helicase" evidence="8">
    <location>
        <begin position="495"/>
        <end position="625"/>
    </location>
</feature>
<name>A0AAJ3CD88_XANCA</name>
<dbReference type="Proteomes" id="UP001297361">
    <property type="component" value="Unassembled WGS sequence"/>
</dbReference>
<dbReference type="GO" id="GO:0005524">
    <property type="term" value="F:ATP binding"/>
    <property type="evidence" value="ECO:0007669"/>
    <property type="project" value="UniProtKB-KW"/>
</dbReference>
<dbReference type="InterPro" id="IPR047187">
    <property type="entry name" value="SF1_C_Upf1"/>
</dbReference>
<dbReference type="CDD" id="cd18808">
    <property type="entry name" value="SF1_C_Upf1"/>
    <property type="match status" value="1"/>
</dbReference>
<organism evidence="11 12">
    <name type="scientific">Xanthomonas campestris pv. papavericola</name>
    <dbReference type="NCBI Taxonomy" id="487881"/>
    <lineage>
        <taxon>Bacteria</taxon>
        <taxon>Pseudomonadati</taxon>
        <taxon>Pseudomonadota</taxon>
        <taxon>Gammaproteobacteria</taxon>
        <taxon>Lysobacterales</taxon>
        <taxon>Lysobacteraceae</taxon>
        <taxon>Xanthomonas</taxon>
    </lineage>
</organism>
<evidence type="ECO:0000256" key="3">
    <source>
        <dbReference type="ARBA" id="ARBA00022801"/>
    </source>
</evidence>
<evidence type="ECO:0000259" key="8">
    <source>
        <dbReference type="Pfam" id="PF13086"/>
    </source>
</evidence>
<dbReference type="InterPro" id="IPR027417">
    <property type="entry name" value="P-loop_NTPase"/>
</dbReference>
<dbReference type="PANTHER" id="PTHR43788:SF8">
    <property type="entry name" value="DNA-BINDING PROTEIN SMUBP-2"/>
    <property type="match status" value="1"/>
</dbReference>
<dbReference type="GO" id="GO:0043139">
    <property type="term" value="F:5'-3' DNA helicase activity"/>
    <property type="evidence" value="ECO:0007669"/>
    <property type="project" value="TreeGrafter"/>
</dbReference>
<keyword evidence="5" id="KW-0067">ATP-binding</keyword>
<evidence type="ECO:0000313" key="12">
    <source>
        <dbReference type="Proteomes" id="UP001297361"/>
    </source>
</evidence>
<dbReference type="SUPFAM" id="SSF52980">
    <property type="entry name" value="Restriction endonuclease-like"/>
    <property type="match status" value="1"/>
</dbReference>
<dbReference type="Gene3D" id="3.40.960.10">
    <property type="entry name" value="VSR Endonuclease"/>
    <property type="match status" value="1"/>
</dbReference>
<evidence type="ECO:0000256" key="1">
    <source>
        <dbReference type="ARBA" id="ARBA00007913"/>
    </source>
</evidence>
<feature type="coiled-coil region" evidence="6">
    <location>
        <begin position="576"/>
        <end position="622"/>
    </location>
</feature>
<feature type="domain" description="DNA2/NAM7 helicase-like C-terminal" evidence="9">
    <location>
        <begin position="1278"/>
        <end position="1448"/>
    </location>
</feature>
<keyword evidence="2" id="KW-0547">Nucleotide-binding</keyword>
<dbReference type="PANTHER" id="PTHR43788">
    <property type="entry name" value="DNA2/NAM7 HELICASE FAMILY MEMBER"/>
    <property type="match status" value="1"/>
</dbReference>
<dbReference type="InterPro" id="IPR041677">
    <property type="entry name" value="DNA2/NAM7_AAA_11"/>
</dbReference>
<dbReference type="Pfam" id="PF18741">
    <property type="entry name" value="MTES_1575"/>
    <property type="match status" value="1"/>
</dbReference>
<evidence type="ECO:0000259" key="10">
    <source>
        <dbReference type="Pfam" id="PF18741"/>
    </source>
</evidence>
<feature type="domain" description="Restriction endonuclease type II-like" evidence="10">
    <location>
        <begin position="1492"/>
        <end position="1585"/>
    </location>
</feature>
<evidence type="ECO:0000259" key="9">
    <source>
        <dbReference type="Pfam" id="PF13087"/>
    </source>
</evidence>
<keyword evidence="6" id="KW-0175">Coiled coil</keyword>
<dbReference type="InterPro" id="IPR049468">
    <property type="entry name" value="Restrct_endonuc-II-like_dom"/>
</dbReference>
<sequence length="1623" mass="181848">MSARPFFNTTTRDLEKLFTDAASRHDAPAIKALADELAYRKTELARQLALKIDKHVRDQGQETAPATRTGALLPPARVQAEGCAGLGSAESSLEAIDTHIAKTMPDPNIIDRLRGLLAYVVQTAKLKGTPHRTVDQHGFFKANEHELRGLPGIEFDLGSEEDEVWLRVERLHESAPPPPKTKLLGTLILQSKNPVVEPHTLPIIDRKTAEGLGIDLPELGDAAKPIPIDILPIKAQLDAELETYVAHIWRPWADAEKEVRKTISKYASFFAVHQMLQGNLVDSPIELVVGLGHAVWERPEGRISYPLITKLVELSVDESTHAIEVRPRSPDPYLELDIYTALDNLGVSEVARAGKQFFSKMADHFSPFASSTFEPLLKSAASLLDPNGVYWPNQTTADDRQLPKADENLKVTDTWVLFARARTSNLFIQDLEKFEKLLEDGLSLGSLSPATLALVADPSVDNQDPTPIIYRGLSNIDANACTAAKARDLYFPMPYNDEQVQIVQMLDHHDGVVVQGPPGTGKTHTIANVISHYLASGKRVLVTSMKDPALAVLQEKLPEEIRPLAISLLSSEADGMKQFENSIRKISAEVTRINRAELRQEVKQLEQHIDQFHAQLAKTEHEINRWASKNIEPIQLDDQRLMPLEVAQEVAAYPDEAAWIPDALTIEAMHSPEFGDADVLALRVARGALGKDLALLDQTLPALDAFPATEQLLQLHQEMKQLASLNAMVESATLPPIRDMEAATIDAAIEARSQVIGLQNLLKNLQEYGDAWLPKLETLLRKSTSNDGLLTLFKTLRSDTLSLVNSRTQFLSRPVLLPEGFLATPELPDAIDNLSQGKKAFGFAGMFGKSAQKRLLDQVQVLGRTPTGENDWNHVLLFIRFRQECSSIFLRWNAVAPDLHLPNLLSAEEVISRAPSLLSAFDSLQNFLRDEKALSSSLPALFPAWIHAGKIPYDAAKIDSALEIIDHNLTRNRLASTWKMREGFSRAITPCQSEIAQEISALFNLRLGDSRVQDAELQSQWSELMTELRRQQAQSLHLQTILSVTEKIERSGAPQWAQQLRTEAMVSAHDALLPDNWRLLWRRRRLLTLVESMDGRERLRQLSQKRAEMEADLARLYQASVTKLTWLQMADKASPAVRSALEAYRIAITRIGKGTGVRAPRFRKDARDAAERASPAIPCWIMPHYRVSESLPVALGEFDLVIIDEASQSDLTALPAILRAKKILIVGDDQQVSPEGVGLEEDKIRSLMNQFLGGQVGLYRPQMSPDKSIYDLFKVVFAHGQVMLREHFRCVGPIIEYSKREFYNHELRPLRVPRSSERLDPPLVDVHVVDGARGNGKTNEGEARFILEEIRKITQDPSMSKRTIGVVSLVGSEQAKLVWDKIAAELGESTIEKHHMAFGDARTFQGKERDIMFLSMVDSGRAQASSQEMFRQRYNVAASRARDRMYLVRSITLDELSRADKLRAGLMQHFNSPYLQNEEEVSDLRRLCESPFEREMYDALVERGYRLHPQVKAGNFRIDLVVEGAGDARLAIECDGDQYHGPDQWQHDMRRQRILERAGWKFWRCFASTFVSARQATLDDLIATLQQSGIEPVGSKDSRQSLHSQFRSYEAFPENPLPETEQA</sequence>
<dbReference type="EMBL" id="JAJFNJ020000003">
    <property type="protein sequence ID" value="MEC3886865.1"/>
    <property type="molecule type" value="Genomic_DNA"/>
</dbReference>
<dbReference type="RefSeq" id="WP_228426783.1">
    <property type="nucleotide sequence ID" value="NZ_JAJFNJ020000003.1"/>
</dbReference>
<dbReference type="Pfam" id="PF13087">
    <property type="entry name" value="AAA_12"/>
    <property type="match status" value="1"/>
</dbReference>
<dbReference type="GO" id="GO:0016787">
    <property type="term" value="F:hydrolase activity"/>
    <property type="evidence" value="ECO:0007669"/>
    <property type="project" value="UniProtKB-KW"/>
</dbReference>
<protein>
    <submittedName>
        <fullName evidence="11">AAA domain-containing protein</fullName>
    </submittedName>
</protein>
<gene>
    <name evidence="11" type="ORF">LLE72_003580</name>
</gene>
<evidence type="ECO:0000256" key="7">
    <source>
        <dbReference type="SAM" id="MobiDB-lite"/>
    </source>
</evidence>
<evidence type="ECO:0000256" key="2">
    <source>
        <dbReference type="ARBA" id="ARBA00022741"/>
    </source>
</evidence>
<keyword evidence="4" id="KW-0347">Helicase</keyword>
<evidence type="ECO:0000256" key="4">
    <source>
        <dbReference type="ARBA" id="ARBA00022806"/>
    </source>
</evidence>
<reference evidence="11" key="2">
    <citation type="submission" date="2024-01" db="EMBL/GenBank/DDBJ databases">
        <title>Long-read genome sequencing of X. campestris pv. papavericola.</title>
        <authorList>
            <person name="Hussain R.M.F."/>
            <person name="Greer S."/>
            <person name="Harrison J."/>
            <person name="Grant M."/>
            <person name="Vicente J."/>
            <person name="Studholme D.J."/>
        </authorList>
    </citation>
    <scope>NUCLEOTIDE SEQUENCE</scope>
    <source>
        <strain evidence="11">NCPPB 2970</strain>
    </source>
</reference>
<dbReference type="InterPro" id="IPR041679">
    <property type="entry name" value="DNA2/NAM7-like_C"/>
</dbReference>
<keyword evidence="3" id="KW-0378">Hydrolase</keyword>
<comment type="similarity">
    <text evidence="1">Belongs to the DNA2/NAM7 helicase family.</text>
</comment>
<evidence type="ECO:0000256" key="5">
    <source>
        <dbReference type="ARBA" id="ARBA00022840"/>
    </source>
</evidence>
<dbReference type="Pfam" id="PF13086">
    <property type="entry name" value="AAA_11"/>
    <property type="match status" value="1"/>
</dbReference>
<dbReference type="Gene3D" id="3.40.50.300">
    <property type="entry name" value="P-loop containing nucleotide triphosphate hydrolases"/>
    <property type="match status" value="3"/>
</dbReference>
<comment type="caution">
    <text evidence="11">The sequence shown here is derived from an EMBL/GenBank/DDBJ whole genome shotgun (WGS) entry which is preliminary data.</text>
</comment>
<reference evidence="11" key="1">
    <citation type="submission" date="2021-10" db="EMBL/GenBank/DDBJ databases">
        <authorList>
            <person name="Hussein R."/>
            <person name="Harrison J."/>
            <person name="Studholme D.J."/>
            <person name="Vicente J."/>
            <person name="Grant M."/>
        </authorList>
    </citation>
    <scope>NUCLEOTIDE SEQUENCE</scope>
    <source>
        <strain evidence="11">NCPPB 2970</strain>
    </source>
</reference>